<proteinExistence type="predicted"/>
<reference evidence="2" key="1">
    <citation type="submission" date="2020-11" db="EMBL/GenBank/DDBJ databases">
        <authorList>
            <consortium name="DOE Joint Genome Institute"/>
            <person name="Ahrendt S."/>
            <person name="Riley R."/>
            <person name="Andreopoulos W."/>
            <person name="LaButti K."/>
            <person name="Pangilinan J."/>
            <person name="Ruiz-duenas F.J."/>
            <person name="Barrasa J.M."/>
            <person name="Sanchez-Garcia M."/>
            <person name="Camarero S."/>
            <person name="Miyauchi S."/>
            <person name="Serrano A."/>
            <person name="Linde D."/>
            <person name="Babiker R."/>
            <person name="Drula E."/>
            <person name="Ayuso-Fernandez I."/>
            <person name="Pacheco R."/>
            <person name="Padilla G."/>
            <person name="Ferreira P."/>
            <person name="Barriuso J."/>
            <person name="Kellner H."/>
            <person name="Castanera R."/>
            <person name="Alfaro M."/>
            <person name="Ramirez L."/>
            <person name="Pisabarro A.G."/>
            <person name="Kuo A."/>
            <person name="Tritt A."/>
            <person name="Lipzen A."/>
            <person name="He G."/>
            <person name="Yan M."/>
            <person name="Ng V."/>
            <person name="Cullen D."/>
            <person name="Martin F."/>
            <person name="Rosso M.-N."/>
            <person name="Henrissat B."/>
            <person name="Hibbett D."/>
            <person name="Martinez A.T."/>
            <person name="Grigoriev I.V."/>
        </authorList>
    </citation>
    <scope>NUCLEOTIDE SEQUENCE</scope>
    <source>
        <strain evidence="2">AH 44721</strain>
    </source>
</reference>
<evidence type="ECO:0008006" key="4">
    <source>
        <dbReference type="Google" id="ProtNLM"/>
    </source>
</evidence>
<sequence>MSRHLGYLCLCLCLCHFIHDFDYSPGHPRRRSLPRRQTWQLVVRQRRRVMGREQAVRVLGCGGFMGWWGRGCEGCGCRTDVQCYSDEEG</sequence>
<protein>
    <recommendedName>
        <fullName evidence="4">Secreted protein</fullName>
    </recommendedName>
</protein>
<dbReference type="EMBL" id="JADNYJ010000245">
    <property type="protein sequence ID" value="KAF8873181.1"/>
    <property type="molecule type" value="Genomic_DNA"/>
</dbReference>
<feature type="chain" id="PRO_5040144008" description="Secreted protein" evidence="1">
    <location>
        <begin position="21"/>
        <end position="89"/>
    </location>
</feature>
<comment type="caution">
    <text evidence="2">The sequence shown here is derived from an EMBL/GenBank/DDBJ whole genome shotgun (WGS) entry which is preliminary data.</text>
</comment>
<organism evidence="2 3">
    <name type="scientific">Gymnopilus junonius</name>
    <name type="common">Spectacular rustgill mushroom</name>
    <name type="synonym">Gymnopilus spectabilis subsp. junonius</name>
    <dbReference type="NCBI Taxonomy" id="109634"/>
    <lineage>
        <taxon>Eukaryota</taxon>
        <taxon>Fungi</taxon>
        <taxon>Dikarya</taxon>
        <taxon>Basidiomycota</taxon>
        <taxon>Agaricomycotina</taxon>
        <taxon>Agaricomycetes</taxon>
        <taxon>Agaricomycetidae</taxon>
        <taxon>Agaricales</taxon>
        <taxon>Agaricineae</taxon>
        <taxon>Hymenogastraceae</taxon>
        <taxon>Gymnopilus</taxon>
    </lineage>
</organism>
<keyword evidence="3" id="KW-1185">Reference proteome</keyword>
<dbReference type="AlphaFoldDB" id="A0A9P5TGS9"/>
<keyword evidence="1" id="KW-0732">Signal</keyword>
<evidence type="ECO:0000313" key="3">
    <source>
        <dbReference type="Proteomes" id="UP000724874"/>
    </source>
</evidence>
<accession>A0A9P5TGS9</accession>
<gene>
    <name evidence="2" type="ORF">CPB84DRAFT_1798642</name>
</gene>
<evidence type="ECO:0000313" key="2">
    <source>
        <dbReference type="EMBL" id="KAF8873181.1"/>
    </source>
</evidence>
<name>A0A9P5TGS9_GYMJU</name>
<dbReference type="Proteomes" id="UP000724874">
    <property type="component" value="Unassembled WGS sequence"/>
</dbReference>
<feature type="signal peptide" evidence="1">
    <location>
        <begin position="1"/>
        <end position="20"/>
    </location>
</feature>
<evidence type="ECO:0000256" key="1">
    <source>
        <dbReference type="SAM" id="SignalP"/>
    </source>
</evidence>